<accession>A0A858RH82</accession>
<evidence type="ECO:0000313" key="3">
    <source>
        <dbReference type="EMBL" id="QJE96237.1"/>
    </source>
</evidence>
<dbReference type="InterPro" id="IPR003959">
    <property type="entry name" value="ATPase_AAA_core"/>
</dbReference>
<reference evidence="3 4" key="1">
    <citation type="submission" date="2020-04" db="EMBL/GenBank/DDBJ databases">
        <title>Luteolibacter sp. G-1-1-1 isolated from soil.</title>
        <authorList>
            <person name="Dahal R.H."/>
        </authorList>
    </citation>
    <scope>NUCLEOTIDE SEQUENCE [LARGE SCALE GENOMIC DNA]</scope>
    <source>
        <strain evidence="3 4">G-1-1-1</strain>
    </source>
</reference>
<dbReference type="PANTHER" id="PTHR43581">
    <property type="entry name" value="ATP/GTP PHOSPHATASE"/>
    <property type="match status" value="1"/>
</dbReference>
<dbReference type="PANTHER" id="PTHR43581:SF2">
    <property type="entry name" value="EXCINUCLEASE ATPASE SUBUNIT"/>
    <property type="match status" value="1"/>
</dbReference>
<keyword evidence="3" id="KW-0547">Nucleotide-binding</keyword>
<dbReference type="GO" id="GO:0005524">
    <property type="term" value="F:ATP binding"/>
    <property type="evidence" value="ECO:0007669"/>
    <property type="project" value="UniProtKB-KW"/>
</dbReference>
<dbReference type="GO" id="GO:0016887">
    <property type="term" value="F:ATP hydrolysis activity"/>
    <property type="evidence" value="ECO:0007669"/>
    <property type="project" value="InterPro"/>
</dbReference>
<evidence type="ECO:0000259" key="2">
    <source>
        <dbReference type="Pfam" id="PF13476"/>
    </source>
</evidence>
<dbReference type="Pfam" id="PF13304">
    <property type="entry name" value="AAA_21"/>
    <property type="match status" value="1"/>
</dbReference>
<dbReference type="KEGG" id="luo:HHL09_10730"/>
<keyword evidence="3" id="KW-0067">ATP-binding</keyword>
<dbReference type="EMBL" id="CP051774">
    <property type="protein sequence ID" value="QJE96237.1"/>
    <property type="molecule type" value="Genomic_DNA"/>
</dbReference>
<evidence type="ECO:0000259" key="1">
    <source>
        <dbReference type="Pfam" id="PF13304"/>
    </source>
</evidence>
<proteinExistence type="predicted"/>
<keyword evidence="4" id="KW-1185">Reference proteome</keyword>
<dbReference type="AlphaFoldDB" id="A0A858RH82"/>
<dbReference type="InterPro" id="IPR051396">
    <property type="entry name" value="Bact_Antivir_Def_Nuclease"/>
</dbReference>
<sequence length="484" mass="54635">MRDAKISDNWRNLSNRPDKFPRIYSIESRCFPNVPNEEIKFNGPISVIAGLNGVGKSTLLHCVALLLGWDQKQLCDNFDFKTSGGTFSVKILEGDKVTDFSADLSNGNIDLPDLGCPAVVWINTGADVPEIVRKFRRETNLEELLAQVSPVQYSTGDVELASAAVGKVYNSCEVYELEDFGMPFPVPYFRVTAHGVTYGTERMGLGEAAIHYIFWHLRRLQKRSIILLEEPESYISSRSQKYVIDLLAKDCLKKNCSALLTTHSPQIVSNVPVEWTIVLSRLGGSQYLIAESQESLREMLGMPPVQRKSGLIIVEDECAKLLASEWFRRFSLDFLKSWKIVTHKSAGDILKAVREFPNRQRYFKLVGLLDGNERGKHDLTGLMVTYLPSILPPNVLFQNVIQKFSDRVATALGISHSTWVAKLSTMIALDHHDWFDKLIGWLSANHIPPTRVVEVAFDLWLESGGRDEAEKQFIELLMMILQEQ</sequence>
<name>A0A858RH82_9BACT</name>
<feature type="domain" description="ATPase AAA-type core" evidence="1">
    <location>
        <begin position="204"/>
        <end position="269"/>
    </location>
</feature>
<protein>
    <submittedName>
        <fullName evidence="3">ATP-binding protein</fullName>
    </submittedName>
</protein>
<dbReference type="Pfam" id="PF13476">
    <property type="entry name" value="AAA_23"/>
    <property type="match status" value="1"/>
</dbReference>
<dbReference type="InterPro" id="IPR027417">
    <property type="entry name" value="P-loop_NTPase"/>
</dbReference>
<dbReference type="Gene3D" id="3.40.50.300">
    <property type="entry name" value="P-loop containing nucleotide triphosphate hydrolases"/>
    <property type="match status" value="2"/>
</dbReference>
<feature type="domain" description="Rad50/SbcC-type AAA" evidence="2">
    <location>
        <begin position="30"/>
        <end position="89"/>
    </location>
</feature>
<dbReference type="RefSeq" id="WP_169454638.1">
    <property type="nucleotide sequence ID" value="NZ_CP051774.1"/>
</dbReference>
<dbReference type="Proteomes" id="UP000501812">
    <property type="component" value="Chromosome"/>
</dbReference>
<dbReference type="InterPro" id="IPR038729">
    <property type="entry name" value="Rad50/SbcC_AAA"/>
</dbReference>
<evidence type="ECO:0000313" key="4">
    <source>
        <dbReference type="Proteomes" id="UP000501812"/>
    </source>
</evidence>
<dbReference type="SUPFAM" id="SSF52540">
    <property type="entry name" value="P-loop containing nucleoside triphosphate hydrolases"/>
    <property type="match status" value="1"/>
</dbReference>
<gene>
    <name evidence="3" type="ORF">HHL09_10730</name>
</gene>
<dbReference type="GO" id="GO:0006302">
    <property type="term" value="P:double-strand break repair"/>
    <property type="evidence" value="ECO:0007669"/>
    <property type="project" value="InterPro"/>
</dbReference>
<organism evidence="3 4">
    <name type="scientific">Luteolibacter luteus</name>
    <dbReference type="NCBI Taxonomy" id="2728835"/>
    <lineage>
        <taxon>Bacteria</taxon>
        <taxon>Pseudomonadati</taxon>
        <taxon>Verrucomicrobiota</taxon>
        <taxon>Verrucomicrobiia</taxon>
        <taxon>Verrucomicrobiales</taxon>
        <taxon>Verrucomicrobiaceae</taxon>
        <taxon>Luteolibacter</taxon>
    </lineage>
</organism>